<dbReference type="OrthoDB" id="5322896at2759"/>
<keyword evidence="7" id="KW-1185">Reference proteome</keyword>
<keyword evidence="3" id="KW-0809">Transit peptide</keyword>
<evidence type="ECO:0008006" key="8">
    <source>
        <dbReference type="Google" id="ProtNLM"/>
    </source>
</evidence>
<proteinExistence type="inferred from homology"/>
<organism evidence="6 7">
    <name type="scientific">Debaryomyces fabryi</name>
    <dbReference type="NCBI Taxonomy" id="58627"/>
    <lineage>
        <taxon>Eukaryota</taxon>
        <taxon>Fungi</taxon>
        <taxon>Dikarya</taxon>
        <taxon>Ascomycota</taxon>
        <taxon>Saccharomycotina</taxon>
        <taxon>Pichiomycetes</taxon>
        <taxon>Debaryomycetaceae</taxon>
        <taxon>Debaryomyces</taxon>
    </lineage>
</organism>
<evidence type="ECO:0000256" key="2">
    <source>
        <dbReference type="ARBA" id="ARBA00008231"/>
    </source>
</evidence>
<keyword evidence="4" id="KW-0496">Mitochondrion</keyword>
<dbReference type="GO" id="GO:0005739">
    <property type="term" value="C:mitochondrion"/>
    <property type="evidence" value="ECO:0007669"/>
    <property type="project" value="UniProtKB-SubCell"/>
</dbReference>
<dbReference type="GeneID" id="26840426"/>
<accession>A0A0V1PXH4</accession>
<dbReference type="InterPro" id="IPR023335">
    <property type="entry name" value="ATP12_ortho_dom_sf"/>
</dbReference>
<evidence type="ECO:0000256" key="4">
    <source>
        <dbReference type="ARBA" id="ARBA00023128"/>
    </source>
</evidence>
<evidence type="ECO:0000313" key="6">
    <source>
        <dbReference type="EMBL" id="KSA00826.1"/>
    </source>
</evidence>
<dbReference type="InterPro" id="IPR011419">
    <property type="entry name" value="ATP12_ATP_synth-F1-assembly"/>
</dbReference>
<dbReference type="PANTHER" id="PTHR21013">
    <property type="entry name" value="ATP SYNTHASE MITOCHONDRIAL F1 COMPLEX ASSEMBLY FACTOR 2/ATP12 PROTEIN, MITOCHONDRIAL PRECURSOR"/>
    <property type="match status" value="1"/>
</dbReference>
<dbReference type="Proteomes" id="UP000054251">
    <property type="component" value="Unassembled WGS sequence"/>
</dbReference>
<dbReference type="Pfam" id="PF07542">
    <property type="entry name" value="ATP12"/>
    <property type="match status" value="1"/>
</dbReference>
<protein>
    <recommendedName>
        <fullName evidence="8">Protein ATP12, mitochondrial</fullName>
    </recommendedName>
</protein>
<comment type="subcellular location">
    <subcellularLocation>
        <location evidence="1">Mitochondrion</location>
    </subcellularLocation>
</comment>
<keyword evidence="5" id="KW-0143">Chaperone</keyword>
<sequence length="365" mass="41802">MLRGTSRSIGRSRSGFTGLHYQIPKAFLSTSRIANATEGSLKSFIPKPSKSLGETTIENNIKSDTNRLSKTLTKFWEKVDAVYNKDLDKYEVKLDGKTLKTPLGFPLSLPNEKKQLAYLVAHEWANLPDLKVKINALPLTSLSSRAIDLYNVYNNENVDREMISKVGNVDDIKVNLLRYLDTDTCLIFTTLDEYEGKLRNRQNELYFPLIKEFEDYFTEYAKRKGNLLKSEDERVSLKYLDCETDGLSGNRQSITTQNIVMSWMNDLSMYELVALERAILTAKSFLCGAALLRSNCSNESRMKDLYQINKSSATDYYHKTVEELVELGNLEIIFQTEEWGEVEDTHDVDKVDWLRHLSSCALLTF</sequence>
<comment type="similarity">
    <text evidence="2">Belongs to the ATP12 family.</text>
</comment>
<dbReference type="Gene3D" id="3.30.2180.10">
    <property type="entry name" value="ATP12-like"/>
    <property type="match status" value="1"/>
</dbReference>
<evidence type="ECO:0000256" key="3">
    <source>
        <dbReference type="ARBA" id="ARBA00022946"/>
    </source>
</evidence>
<evidence type="ECO:0000256" key="5">
    <source>
        <dbReference type="ARBA" id="ARBA00023186"/>
    </source>
</evidence>
<dbReference type="PANTHER" id="PTHR21013:SF10">
    <property type="entry name" value="ATP SYNTHASE MITOCHONDRIAL F1 COMPLEX ASSEMBLY FACTOR 2"/>
    <property type="match status" value="1"/>
</dbReference>
<evidence type="ECO:0000256" key="1">
    <source>
        <dbReference type="ARBA" id="ARBA00004173"/>
    </source>
</evidence>
<comment type="caution">
    <text evidence="6">The sequence shown here is derived from an EMBL/GenBank/DDBJ whole genome shotgun (WGS) entry which is preliminary data.</text>
</comment>
<dbReference type="AlphaFoldDB" id="A0A0V1PXH4"/>
<dbReference type="InterPro" id="IPR042272">
    <property type="entry name" value="ATP12_ATP_synth-F1-assembly_N"/>
</dbReference>
<dbReference type="Gene3D" id="1.10.3580.10">
    <property type="entry name" value="ATP12 ATPase"/>
    <property type="match status" value="1"/>
</dbReference>
<name>A0A0V1PXH4_9ASCO</name>
<gene>
    <name evidence="6" type="ORF">AC631_03417</name>
</gene>
<dbReference type="GO" id="GO:0033615">
    <property type="term" value="P:mitochondrial proton-transporting ATP synthase complex assembly"/>
    <property type="evidence" value="ECO:0007669"/>
    <property type="project" value="TreeGrafter"/>
</dbReference>
<dbReference type="EMBL" id="LMYN01000073">
    <property type="protein sequence ID" value="KSA00826.1"/>
    <property type="molecule type" value="Genomic_DNA"/>
</dbReference>
<dbReference type="RefSeq" id="XP_015466928.1">
    <property type="nucleotide sequence ID" value="XM_015612246.1"/>
</dbReference>
<dbReference type="SUPFAM" id="SSF160909">
    <property type="entry name" value="ATP12-like"/>
    <property type="match status" value="1"/>
</dbReference>
<reference evidence="6 7" key="1">
    <citation type="submission" date="2015-11" db="EMBL/GenBank/DDBJ databases">
        <title>The genome of Debaryomyces fabryi.</title>
        <authorList>
            <person name="Tafer H."/>
            <person name="Lopandic K."/>
        </authorList>
    </citation>
    <scope>NUCLEOTIDE SEQUENCE [LARGE SCALE GENOMIC DNA]</scope>
    <source>
        <strain evidence="6 7">CBS 789</strain>
    </source>
</reference>
<evidence type="ECO:0000313" key="7">
    <source>
        <dbReference type="Proteomes" id="UP000054251"/>
    </source>
</evidence>